<dbReference type="PANTHER" id="PTHR44103">
    <property type="entry name" value="PROPROTEIN CONVERTASE P"/>
    <property type="match status" value="1"/>
</dbReference>
<sequence>MEPPPDSGSEPDDGTEPFPDAGTPDGGGGTPPGRDGGTPGRDDAGTDAGTPDGGTKPEPDAGTEPEPDAGTHEPPISGGPATRSQQWRASYYAGVAPGGLAVADFNGDGAQDVAVNAMGDAHQSQYRARLGNVFLLLNDGEGRLQTSTSRHLLSSSSGLIAAGDADRDGKMDVVVGTMRLATLLRGQGDGTFVEAYPSFAQGAISSLGFWPGEGDSAPRVWAAGNSSVAYDMPRAQAGIEYLSVTNGEFMSHRFLRPDGLPVVYWGDSRVSATAADFNEDGQMDVAVASDDQPLTRYLATSTGFYSGETVAPVYANSVETADMDGDGHADLVVENSQALWVYRGRGYGGFHEPIRTPIPYAASRLRVSDVNVDGKPDVVLLHPAERLVSLWQGNQAGGFSPPYLLTTGRSPRDVAVADLDRDGSPELLVAEAGDNTVSVYDIPRAPLLEQPALDRCPMVLHDRLSNADAPTPRISVDTGVAPRSMAVGDFDGDGRQDFAVLTRDPSVRLLLQSRPGNFEKRDVLQESEVQDLAAGDFDGDGKADLATIGWQGLQLHWSDGLGAFPTRTDLPGYSSGGGYVVAEDFNRDGRLDVGATLTTQCSPYGALFMNQGEGVLARVDLSDQNYEPGVHCAINSRPTVGDFNGDGTLDFMYATLGLNLYYVMKDGTVTGLDGFANGTPFPTRSAADVDGDGALDVLLMGPHGELLVRRGDGGGTLQRPLTCPSKALSVSSVEALDVNGDGHTDLLGRDATGMLVALGKGQGRYARVQRYPLEAWPLWVRPMKLLGDAPAELVVLLESGKLLVFPTPTFPEGE</sequence>
<feature type="compositionally biased region" description="Gly residues" evidence="2">
    <location>
        <begin position="24"/>
        <end position="39"/>
    </location>
</feature>
<evidence type="ECO:0000313" key="3">
    <source>
        <dbReference type="EMBL" id="NMO14945.1"/>
    </source>
</evidence>
<dbReference type="EMBL" id="JABBJJ010000028">
    <property type="protein sequence ID" value="NMO14945.1"/>
    <property type="molecule type" value="Genomic_DNA"/>
</dbReference>
<dbReference type="AlphaFoldDB" id="A0A848LDQ2"/>
<dbReference type="InterPro" id="IPR013517">
    <property type="entry name" value="FG-GAP"/>
</dbReference>
<evidence type="ECO:0000256" key="2">
    <source>
        <dbReference type="SAM" id="MobiDB-lite"/>
    </source>
</evidence>
<evidence type="ECO:0000256" key="1">
    <source>
        <dbReference type="ARBA" id="ARBA00022729"/>
    </source>
</evidence>
<comment type="caution">
    <text evidence="3">The sequence shown here is derived from an EMBL/GenBank/DDBJ whole genome shotgun (WGS) entry which is preliminary data.</text>
</comment>
<reference evidence="3 4" key="1">
    <citation type="submission" date="2020-04" db="EMBL/GenBank/DDBJ databases">
        <title>Draft genome of Pyxidicoccus fallax type strain.</title>
        <authorList>
            <person name="Whitworth D.E."/>
        </authorList>
    </citation>
    <scope>NUCLEOTIDE SEQUENCE [LARGE SCALE GENOMIC DNA]</scope>
    <source>
        <strain evidence="3 4">DSM 14698</strain>
    </source>
</reference>
<name>A0A848LDQ2_9BACT</name>
<evidence type="ECO:0000313" key="4">
    <source>
        <dbReference type="Proteomes" id="UP000518300"/>
    </source>
</evidence>
<keyword evidence="4" id="KW-1185">Reference proteome</keyword>
<protein>
    <submittedName>
        <fullName evidence="3">VCBS repeat-containing protein</fullName>
    </submittedName>
</protein>
<dbReference type="SUPFAM" id="SSF69318">
    <property type="entry name" value="Integrin alpha N-terminal domain"/>
    <property type="match status" value="2"/>
</dbReference>
<feature type="region of interest" description="Disordered" evidence="2">
    <location>
        <begin position="1"/>
        <end position="85"/>
    </location>
</feature>
<accession>A0A848LDQ2</accession>
<dbReference type="Proteomes" id="UP000518300">
    <property type="component" value="Unassembled WGS sequence"/>
</dbReference>
<dbReference type="Gene3D" id="2.130.10.130">
    <property type="entry name" value="Integrin alpha, N-terminal"/>
    <property type="match status" value="3"/>
</dbReference>
<dbReference type="PANTHER" id="PTHR44103:SF1">
    <property type="entry name" value="PROPROTEIN CONVERTASE P"/>
    <property type="match status" value="1"/>
</dbReference>
<keyword evidence="1" id="KW-0732">Signal</keyword>
<proteinExistence type="predicted"/>
<dbReference type="RefSeq" id="WP_169344237.1">
    <property type="nucleotide sequence ID" value="NZ_JABBJJ010000028.1"/>
</dbReference>
<dbReference type="InterPro" id="IPR028994">
    <property type="entry name" value="Integrin_alpha_N"/>
</dbReference>
<dbReference type="Pfam" id="PF13517">
    <property type="entry name" value="FG-GAP_3"/>
    <property type="match status" value="5"/>
</dbReference>
<dbReference type="Gene3D" id="2.40.128.340">
    <property type="match status" value="1"/>
</dbReference>
<gene>
    <name evidence="3" type="ORF">HG543_08765</name>
</gene>
<organism evidence="3 4">
    <name type="scientific">Pyxidicoccus fallax</name>
    <dbReference type="NCBI Taxonomy" id="394095"/>
    <lineage>
        <taxon>Bacteria</taxon>
        <taxon>Pseudomonadati</taxon>
        <taxon>Myxococcota</taxon>
        <taxon>Myxococcia</taxon>
        <taxon>Myxococcales</taxon>
        <taxon>Cystobacterineae</taxon>
        <taxon>Myxococcaceae</taxon>
        <taxon>Pyxidicoccus</taxon>
    </lineage>
</organism>